<sequence length="974" mass="109944">MATTAKATTTNTTKKWTHGPWVPHVGFWGISMLFKIIFPSYSKWLAYDNITTFLLCVFYPLCSTVSLIHRNRQHQETTISDDKVETELQIERQYWIEYWSVGFTGVQFLHSIIPLFPSIQHMGQYQYQYLPVVMSEIKLLFFIWIFTMENLLVSYQKYLGVREEEENWKEFVPLTLITKAVGPKLTAIQMAISEQISKETWQRVIHSKAQRFLEVFVLIQFLKEDSKDYLLQLLDEGRSVLLLSVFMVLPSSISQFGVLYVQFIYPGARSLVARGNTVEVLSLKYWVLNSILSSFLYVSWWTWFWIPFSTQIIFAIRCFSTFPSTITHSYSIIETELITFGILAGKSKFTLKETKTVQVLRGVLKRLPRDKEAQSFQFEVSDDDVSSDGSSSSSDDSSIDSSDTSEKERRRRRRRRRRKKRAKEKLLQRKANTATPSTLLADTVHTKKNGKNFEIMKENEIETTKNVNERATDLIDKYRKSYLKQSVVDNNDTANNDDDQGLVDVEIDDESVAADKIDIAKDDSNTMLRNPLSLMDDNVPPTISATDSSTKNYIICSENEERDDGRDFVMGSLSNESDIRHPISMSIDSTGSERTLFPSISMTAGSSHSTTMDTYFESKSKTKQNSSVTKNRSIFIGNKTKREMKEAALNSLSDETDFPISSSTDSDNLSGLPSQFSDISITAVGSSDSSRVSSRAGLNLDILPPTVNSTDEVEVQVIEHSITARKPSRITIPSTYGRTAGSLLKSLNLKENDLHPTSMPKVTIPSPNSNDDDDGSLYLSDIDSVESFEDSRKYNNEKLSATKSTKSTTTTMTDVHQRDTSPRRSTRLSKLRRKGQEHRSHQHTATGATISSSKKSIAVSPKRKSKKATTSSSEGSEPTSASASPKRQMTVSISPRRKSKKASPDKKSKTPSSSHSEREIPKSEEDSIDEKAKRSENSTSASPTKTRNKNEHKKIPNSRKKKKGPSMFGVLNRN</sequence>
<keyword evidence="2" id="KW-1133">Transmembrane helix</keyword>
<feature type="transmembrane region" description="Helical" evidence="2">
    <location>
        <begin position="21"/>
        <end position="38"/>
    </location>
</feature>
<dbReference type="KEGG" id="fcy:FRACYDRAFT_249722"/>
<feature type="transmembrane region" description="Helical" evidence="2">
    <location>
        <begin position="240"/>
        <end position="265"/>
    </location>
</feature>
<dbReference type="AlphaFoldDB" id="A0A1E7ER00"/>
<evidence type="ECO:0000313" key="3">
    <source>
        <dbReference type="EMBL" id="OEU08450.1"/>
    </source>
</evidence>
<keyword evidence="2" id="KW-0472">Membrane</keyword>
<feature type="transmembrane region" description="Helical" evidence="2">
    <location>
        <begin position="50"/>
        <end position="68"/>
    </location>
</feature>
<feature type="compositionally biased region" description="Low complexity" evidence="1">
    <location>
        <begin position="802"/>
        <end position="813"/>
    </location>
</feature>
<proteinExistence type="predicted"/>
<evidence type="ECO:0000313" key="4">
    <source>
        <dbReference type="Proteomes" id="UP000095751"/>
    </source>
</evidence>
<evidence type="ECO:0000256" key="2">
    <source>
        <dbReference type="SAM" id="Phobius"/>
    </source>
</evidence>
<dbReference type="EMBL" id="KV784380">
    <property type="protein sequence ID" value="OEU08450.1"/>
    <property type="molecule type" value="Genomic_DNA"/>
</dbReference>
<feature type="compositionally biased region" description="Basic and acidic residues" evidence="1">
    <location>
        <begin position="915"/>
        <end position="936"/>
    </location>
</feature>
<feature type="compositionally biased region" description="Polar residues" evidence="1">
    <location>
        <begin position="843"/>
        <end position="855"/>
    </location>
</feature>
<feature type="region of interest" description="Disordered" evidence="1">
    <location>
        <begin position="379"/>
        <end position="435"/>
    </location>
</feature>
<keyword evidence="2" id="KW-0812">Transmembrane</keyword>
<feature type="region of interest" description="Disordered" evidence="1">
    <location>
        <begin position="751"/>
        <end position="778"/>
    </location>
</feature>
<feature type="compositionally biased region" description="Basic residues" evidence="1">
    <location>
        <begin position="824"/>
        <end position="842"/>
    </location>
</feature>
<dbReference type="Proteomes" id="UP000095751">
    <property type="component" value="Unassembled WGS sequence"/>
</dbReference>
<feature type="compositionally biased region" description="Low complexity" evidence="1">
    <location>
        <begin position="868"/>
        <end position="885"/>
    </location>
</feature>
<feature type="compositionally biased region" description="Basic residues" evidence="1">
    <location>
        <begin position="946"/>
        <end position="964"/>
    </location>
</feature>
<feature type="transmembrane region" description="Helical" evidence="2">
    <location>
        <begin position="129"/>
        <end position="147"/>
    </location>
</feature>
<feature type="compositionally biased region" description="Basic residues" evidence="1">
    <location>
        <begin position="409"/>
        <end position="423"/>
    </location>
</feature>
<organism evidence="3 4">
    <name type="scientific">Fragilariopsis cylindrus CCMP1102</name>
    <dbReference type="NCBI Taxonomy" id="635003"/>
    <lineage>
        <taxon>Eukaryota</taxon>
        <taxon>Sar</taxon>
        <taxon>Stramenopiles</taxon>
        <taxon>Ochrophyta</taxon>
        <taxon>Bacillariophyta</taxon>
        <taxon>Bacillariophyceae</taxon>
        <taxon>Bacillariophycidae</taxon>
        <taxon>Bacillariales</taxon>
        <taxon>Bacillariaceae</taxon>
        <taxon>Fragilariopsis</taxon>
    </lineage>
</organism>
<feature type="transmembrane region" description="Helical" evidence="2">
    <location>
        <begin position="286"/>
        <end position="306"/>
    </location>
</feature>
<protein>
    <submittedName>
        <fullName evidence="3">Uncharacterized protein</fullName>
    </submittedName>
</protein>
<feature type="region of interest" description="Disordered" evidence="1">
    <location>
        <begin position="796"/>
        <end position="974"/>
    </location>
</feature>
<dbReference type="OrthoDB" id="48775at2759"/>
<feature type="compositionally biased region" description="Low complexity" evidence="1">
    <location>
        <begin position="387"/>
        <end position="402"/>
    </location>
</feature>
<name>A0A1E7ER00_9STRA</name>
<gene>
    <name evidence="3" type="ORF">FRACYDRAFT_249722</name>
</gene>
<keyword evidence="4" id="KW-1185">Reference proteome</keyword>
<dbReference type="InParanoid" id="A0A1E7ER00"/>
<reference evidence="3 4" key="1">
    <citation type="submission" date="2016-09" db="EMBL/GenBank/DDBJ databases">
        <title>Extensive genetic diversity and differential bi-allelic expression allows diatom success in the polar Southern Ocean.</title>
        <authorList>
            <consortium name="DOE Joint Genome Institute"/>
            <person name="Mock T."/>
            <person name="Otillar R.P."/>
            <person name="Strauss J."/>
            <person name="Dupont C."/>
            <person name="Frickenhaus S."/>
            <person name="Maumus F."/>
            <person name="Mcmullan M."/>
            <person name="Sanges R."/>
            <person name="Schmutz J."/>
            <person name="Toseland A."/>
            <person name="Valas R."/>
            <person name="Veluchamy A."/>
            <person name="Ward B.J."/>
            <person name="Allen A."/>
            <person name="Barry K."/>
            <person name="Falciatore A."/>
            <person name="Ferrante M."/>
            <person name="Fortunato A.E."/>
            <person name="Gloeckner G."/>
            <person name="Gruber A."/>
            <person name="Hipkin R."/>
            <person name="Janech M."/>
            <person name="Kroth P."/>
            <person name="Leese F."/>
            <person name="Lindquist E."/>
            <person name="Lyon B.R."/>
            <person name="Martin J."/>
            <person name="Mayer C."/>
            <person name="Parker M."/>
            <person name="Quesneville H."/>
            <person name="Raymond J."/>
            <person name="Uhlig C."/>
            <person name="Valentin K.U."/>
            <person name="Worden A.Z."/>
            <person name="Armbrust E.V."/>
            <person name="Bowler C."/>
            <person name="Green B."/>
            <person name="Moulton V."/>
            <person name="Van Oosterhout C."/>
            <person name="Grigoriev I."/>
        </authorList>
    </citation>
    <scope>NUCLEOTIDE SEQUENCE [LARGE SCALE GENOMIC DNA]</scope>
    <source>
        <strain evidence="3 4">CCMP1102</strain>
    </source>
</reference>
<evidence type="ECO:0000256" key="1">
    <source>
        <dbReference type="SAM" id="MobiDB-lite"/>
    </source>
</evidence>
<accession>A0A1E7ER00</accession>